<sequence>MHRWSLILILVLITIYFRVHIPDFDSSLSGTRIFRRQTPITARFAAQPNIHS</sequence>
<dbReference type="AlphaFoldDB" id="A0A165QGG8"/>
<organism evidence="2 3">
    <name type="scientific">Neolentinus lepideus HHB14362 ss-1</name>
    <dbReference type="NCBI Taxonomy" id="1314782"/>
    <lineage>
        <taxon>Eukaryota</taxon>
        <taxon>Fungi</taxon>
        <taxon>Dikarya</taxon>
        <taxon>Basidiomycota</taxon>
        <taxon>Agaricomycotina</taxon>
        <taxon>Agaricomycetes</taxon>
        <taxon>Gloeophyllales</taxon>
        <taxon>Gloeophyllaceae</taxon>
        <taxon>Neolentinus</taxon>
    </lineage>
</organism>
<feature type="chain" id="PRO_5007864911" evidence="1">
    <location>
        <begin position="22"/>
        <end position="52"/>
    </location>
</feature>
<gene>
    <name evidence="2" type="ORF">NEOLEDRAFT_1138094</name>
</gene>
<keyword evidence="1" id="KW-0732">Signal</keyword>
<feature type="signal peptide" evidence="1">
    <location>
        <begin position="1"/>
        <end position="21"/>
    </location>
</feature>
<keyword evidence="3" id="KW-1185">Reference proteome</keyword>
<accession>A0A165QGG8</accession>
<dbReference type="InParanoid" id="A0A165QGG8"/>
<evidence type="ECO:0000256" key="1">
    <source>
        <dbReference type="SAM" id="SignalP"/>
    </source>
</evidence>
<dbReference type="Proteomes" id="UP000076761">
    <property type="component" value="Unassembled WGS sequence"/>
</dbReference>
<name>A0A165QGG8_9AGAM</name>
<protein>
    <submittedName>
        <fullName evidence="2">Uncharacterized protein</fullName>
    </submittedName>
</protein>
<evidence type="ECO:0000313" key="2">
    <source>
        <dbReference type="EMBL" id="KZT22402.1"/>
    </source>
</evidence>
<reference evidence="2 3" key="1">
    <citation type="journal article" date="2016" name="Mol. Biol. Evol.">
        <title>Comparative Genomics of Early-Diverging Mushroom-Forming Fungi Provides Insights into the Origins of Lignocellulose Decay Capabilities.</title>
        <authorList>
            <person name="Nagy L.G."/>
            <person name="Riley R."/>
            <person name="Tritt A."/>
            <person name="Adam C."/>
            <person name="Daum C."/>
            <person name="Floudas D."/>
            <person name="Sun H."/>
            <person name="Yadav J.S."/>
            <person name="Pangilinan J."/>
            <person name="Larsson K.H."/>
            <person name="Matsuura K."/>
            <person name="Barry K."/>
            <person name="Labutti K."/>
            <person name="Kuo R."/>
            <person name="Ohm R.A."/>
            <person name="Bhattacharya S.S."/>
            <person name="Shirouzu T."/>
            <person name="Yoshinaga Y."/>
            <person name="Martin F.M."/>
            <person name="Grigoriev I.V."/>
            <person name="Hibbett D.S."/>
        </authorList>
    </citation>
    <scope>NUCLEOTIDE SEQUENCE [LARGE SCALE GENOMIC DNA]</scope>
    <source>
        <strain evidence="2 3">HHB14362 ss-1</strain>
    </source>
</reference>
<evidence type="ECO:0000313" key="3">
    <source>
        <dbReference type="Proteomes" id="UP000076761"/>
    </source>
</evidence>
<proteinExistence type="predicted"/>
<dbReference type="EMBL" id="KV425596">
    <property type="protein sequence ID" value="KZT22402.1"/>
    <property type="molecule type" value="Genomic_DNA"/>
</dbReference>